<dbReference type="AlphaFoldDB" id="A0A5B0NWF5"/>
<comment type="caution">
    <text evidence="1">The sequence shown here is derived from an EMBL/GenBank/DDBJ whole genome shotgun (WGS) entry which is preliminary data.</text>
</comment>
<reference evidence="3 4" key="1">
    <citation type="submission" date="2019-05" db="EMBL/GenBank/DDBJ databases">
        <title>Emergence of the Ug99 lineage of the wheat stem rust pathogen through somatic hybridization.</title>
        <authorList>
            <person name="Li F."/>
            <person name="Upadhyaya N.M."/>
            <person name="Sperschneider J."/>
            <person name="Matny O."/>
            <person name="Nguyen-Phuc H."/>
            <person name="Mago R."/>
            <person name="Raley C."/>
            <person name="Miller M.E."/>
            <person name="Silverstein K.A.T."/>
            <person name="Henningsen E."/>
            <person name="Hirsch C.D."/>
            <person name="Visser B."/>
            <person name="Pretorius Z.A."/>
            <person name="Steffenson B.J."/>
            <person name="Schwessinger B."/>
            <person name="Dodds P.N."/>
            <person name="Figueroa M."/>
        </authorList>
    </citation>
    <scope>NUCLEOTIDE SEQUENCE [LARGE SCALE GENOMIC DNA]</scope>
    <source>
        <strain evidence="1">21-0</strain>
        <strain evidence="2 4">Ug99</strain>
    </source>
</reference>
<dbReference type="Proteomes" id="UP000324748">
    <property type="component" value="Unassembled WGS sequence"/>
</dbReference>
<proteinExistence type="predicted"/>
<protein>
    <submittedName>
        <fullName evidence="1">Uncharacterized protein</fullName>
    </submittedName>
</protein>
<evidence type="ECO:0000313" key="1">
    <source>
        <dbReference type="EMBL" id="KAA1093082.1"/>
    </source>
</evidence>
<accession>A0A5B0NWF5</accession>
<dbReference type="EMBL" id="VDEP01000006">
    <property type="protein sequence ID" value="KAA1137601.1"/>
    <property type="molecule type" value="Genomic_DNA"/>
</dbReference>
<sequence>MRNRMLILNLAYISTFRPSLPNRRQDFLKHGDTQRPTVKRNSKALLSLSYPAVSRRKRPSRILGYADLSLKRIPFTLVSQTSILCFCNTKVPVIRGQIFQDL</sequence>
<organism evidence="1 3">
    <name type="scientific">Puccinia graminis f. sp. tritici</name>
    <dbReference type="NCBI Taxonomy" id="56615"/>
    <lineage>
        <taxon>Eukaryota</taxon>
        <taxon>Fungi</taxon>
        <taxon>Dikarya</taxon>
        <taxon>Basidiomycota</taxon>
        <taxon>Pucciniomycotina</taxon>
        <taxon>Pucciniomycetes</taxon>
        <taxon>Pucciniales</taxon>
        <taxon>Pucciniaceae</taxon>
        <taxon>Puccinia</taxon>
    </lineage>
</organism>
<name>A0A5B0NWF5_PUCGR</name>
<dbReference type="Proteomes" id="UP000325313">
    <property type="component" value="Unassembled WGS sequence"/>
</dbReference>
<evidence type="ECO:0000313" key="2">
    <source>
        <dbReference type="EMBL" id="KAA1137601.1"/>
    </source>
</evidence>
<evidence type="ECO:0000313" key="4">
    <source>
        <dbReference type="Proteomes" id="UP000325313"/>
    </source>
</evidence>
<keyword evidence="3" id="KW-1185">Reference proteome</keyword>
<evidence type="ECO:0000313" key="3">
    <source>
        <dbReference type="Proteomes" id="UP000324748"/>
    </source>
</evidence>
<dbReference type="EMBL" id="VSWC01000080">
    <property type="protein sequence ID" value="KAA1093082.1"/>
    <property type="molecule type" value="Genomic_DNA"/>
</dbReference>
<gene>
    <name evidence="1" type="ORF">PGT21_024717</name>
    <name evidence="2" type="ORF">PGTUg99_008318</name>
</gene>